<reference evidence="2" key="1">
    <citation type="journal article" date="2013" name="Science">
        <title>Comparative analysis of bat genomes provides insight into the evolution of flight and immunity.</title>
        <authorList>
            <person name="Zhang G."/>
            <person name="Cowled C."/>
            <person name="Shi Z."/>
            <person name="Huang Z."/>
            <person name="Bishop-Lilly K.A."/>
            <person name="Fang X."/>
            <person name="Wynne J.W."/>
            <person name="Xiong Z."/>
            <person name="Baker M.L."/>
            <person name="Zhao W."/>
            <person name="Tachedjian M."/>
            <person name="Zhu Y."/>
            <person name="Zhou P."/>
            <person name="Jiang X."/>
            <person name="Ng J."/>
            <person name="Yang L."/>
            <person name="Wu L."/>
            <person name="Xiao J."/>
            <person name="Feng Y."/>
            <person name="Chen Y."/>
            <person name="Sun X."/>
            <person name="Zhang Y."/>
            <person name="Marsh G.A."/>
            <person name="Crameri G."/>
            <person name="Broder C.C."/>
            <person name="Frey K.G."/>
            <person name="Wang L.F."/>
            <person name="Wang J."/>
        </authorList>
    </citation>
    <scope>NUCLEOTIDE SEQUENCE [LARGE SCALE GENOMIC DNA]</scope>
</reference>
<evidence type="ECO:0000313" key="2">
    <source>
        <dbReference type="Proteomes" id="UP000010552"/>
    </source>
</evidence>
<protein>
    <submittedName>
        <fullName evidence="1">Uncharacterized protein</fullName>
    </submittedName>
</protein>
<dbReference type="Proteomes" id="UP000010552">
    <property type="component" value="Unassembled WGS sequence"/>
</dbReference>
<name>L5KD19_PTEAL</name>
<dbReference type="InParanoid" id="L5KD19"/>
<accession>L5KD19</accession>
<keyword evidence="2" id="KW-1185">Reference proteome</keyword>
<organism evidence="1 2">
    <name type="scientific">Pteropus alecto</name>
    <name type="common">Black flying fox</name>
    <dbReference type="NCBI Taxonomy" id="9402"/>
    <lineage>
        <taxon>Eukaryota</taxon>
        <taxon>Metazoa</taxon>
        <taxon>Chordata</taxon>
        <taxon>Craniata</taxon>
        <taxon>Vertebrata</taxon>
        <taxon>Euteleostomi</taxon>
        <taxon>Mammalia</taxon>
        <taxon>Eutheria</taxon>
        <taxon>Laurasiatheria</taxon>
        <taxon>Chiroptera</taxon>
        <taxon>Yinpterochiroptera</taxon>
        <taxon>Pteropodoidea</taxon>
        <taxon>Pteropodidae</taxon>
        <taxon>Pteropodinae</taxon>
        <taxon>Pteropus</taxon>
    </lineage>
</organism>
<evidence type="ECO:0000313" key="1">
    <source>
        <dbReference type="EMBL" id="ELK09247.1"/>
    </source>
</evidence>
<gene>
    <name evidence="1" type="ORF">PAL_GLEAN10004742</name>
</gene>
<sequence>MPIASQPLLGGPAGSPGCQLELPVSAAGVMDGSFRRGSKGAMAWPDLSPGSGEDGFHSSWTGNLELTQGGILEEQQNRGGVWFWSCLEYRLFLGCR</sequence>
<proteinExistence type="predicted"/>
<dbReference type="AlphaFoldDB" id="L5KD19"/>
<dbReference type="EMBL" id="KB030836">
    <property type="protein sequence ID" value="ELK09247.1"/>
    <property type="molecule type" value="Genomic_DNA"/>
</dbReference>